<sequence>MSVKPSKPPKRTVEESFAQSETSRKRPKRLKVKNQDSPSQESVQPNRSSSPSTDDINEPDEAEATRALFKQAEKNPTLQPNELRLSELMDKHRIGGAYVRAFPSGHVRGVVNLSEHPNARGNIRPLDHMHVENLYRAFTTPGAKSDHSSPIFLAMDSSTIDPECLKQMRACDPRNPTAELPLLTLNHPTFSQQQQMEEWIRTQWRDGSWLSELELRELQQELETSRAENPLALLLNGFHRIHTIEKVAEDLMNRHRNITRRIRAEGISIEEFETRNQEIANDSFLANYRVEVYEGILIFMHDSAYIYISSHIVAGLPDELMNWLVRNDDPRPVKGMGVGEKTWLNGEKILVGIKQAQDEGYASRAMQLEHAYKTWAKEVAPNRFIKGSSKKPTNKPALTAHLKAEWAGDDPISRLFTEPFTLEMILDTRHAVNIYADILSPKLTTGMLHPFGALLACRFWLSTRILMEIFNVYGAEGLGEAERFIGQNQLSFLGSPGATYHWDRLHARPQRTPALLEYFTRDAITVFDRRYESVWQLDHDTRGTQWSEESVVIAARKAFEGLGEWYGTQTTPWAKVISLSFRLYARLPLAKSESSGACFYPAGALPTPGVLQKELKRAKSYHYPRSLAVLEYLLDEYSPTWTIGSQPLSAAHNAQGWHLRPRGLHQIAMAFTMGLSGGSLSNKLQSAIFALSDSRLYNALKIVSDRFADRLAELEIRCNIGRSQNLTYDILSDYPPEILETHGGVKGLFEKFKRARNFLRSEGTNEQLTPCLIDRLYSEHPILSDLIDKPFWAGVDATQWLLGWNTSETRRFRNLNALFGWGMYCKRIRSLVDEALWYKPVPHLLQICLEVAQGQDREPWWSNKIPYNPNDAPGFDSPTPTLDNTCKSEEEDVVPQWGPTPPILSPPSPTPSPRIRNSTLASGTLLPHALDRGVSVESTLPLPHSSKSPVINRNSQAVGLKLPQEHTLPCRTDNVVPPTMQSNPGASASRVVAVAYSKETLNGCPSVQSMELNPGACARQSLRDLLSLEETQKTIRGNISIPGLLVHGFVSDKLLPGYHGQHVFRSLHDAQTTEQLINNATARTKEALEKLETLRSETRTQFLGSITNLATGAIFLMLCLEVLLMHAYIQLSYVRMAAVCIAAVGVPQDDALAEAILMATCDKVFKDHSFQWTEDGDLILDASWTFPGGVVNHPSRGKLLVGRIEHPPENLLESLDSYPTLSPKCIAQPSHAIETVHAANAGPLQSHAFDQGSIVTCYNSQPCTFQSQISCFSGGPFCLQFPWLALVGSPSDAEGVLKRLIDAEKVLNVLREEKKKAALEDWVSRLGIKGRESTGLQPVMRPATSWGCNYM</sequence>
<gene>
    <name evidence="2" type="ORF">RSOL_517030</name>
</gene>
<dbReference type="Proteomes" id="UP000030108">
    <property type="component" value="Unassembled WGS sequence"/>
</dbReference>
<evidence type="ECO:0000313" key="2">
    <source>
        <dbReference type="EMBL" id="EUC66934.1"/>
    </source>
</evidence>
<evidence type="ECO:0000313" key="3">
    <source>
        <dbReference type="Proteomes" id="UP000030108"/>
    </source>
</evidence>
<protein>
    <submittedName>
        <fullName evidence="2">Uncharacterized protein</fullName>
    </submittedName>
</protein>
<dbReference type="EMBL" id="JATN01000306">
    <property type="protein sequence ID" value="EUC66934.1"/>
    <property type="molecule type" value="Genomic_DNA"/>
</dbReference>
<feature type="region of interest" description="Disordered" evidence="1">
    <location>
        <begin position="869"/>
        <end position="916"/>
    </location>
</feature>
<organism evidence="2 3">
    <name type="scientific">Rhizoctonia solani AG-3 Rhs1AP</name>
    <dbReference type="NCBI Taxonomy" id="1086054"/>
    <lineage>
        <taxon>Eukaryota</taxon>
        <taxon>Fungi</taxon>
        <taxon>Dikarya</taxon>
        <taxon>Basidiomycota</taxon>
        <taxon>Agaricomycotina</taxon>
        <taxon>Agaricomycetes</taxon>
        <taxon>Cantharellales</taxon>
        <taxon>Ceratobasidiaceae</taxon>
        <taxon>Rhizoctonia</taxon>
    </lineage>
</organism>
<dbReference type="OrthoDB" id="3153373at2759"/>
<proteinExistence type="predicted"/>
<comment type="caution">
    <text evidence="2">The sequence shown here is derived from an EMBL/GenBank/DDBJ whole genome shotgun (WGS) entry which is preliminary data.</text>
</comment>
<accession>X8JT84</accession>
<name>X8JT84_9AGAM</name>
<evidence type="ECO:0000256" key="1">
    <source>
        <dbReference type="SAM" id="MobiDB-lite"/>
    </source>
</evidence>
<feature type="region of interest" description="Disordered" evidence="1">
    <location>
        <begin position="1"/>
        <end position="59"/>
    </location>
</feature>
<reference evidence="3" key="1">
    <citation type="journal article" date="2014" name="Genome Announc.">
        <title>Draft genome sequence of the plant-pathogenic soil fungus Rhizoctonia solani anastomosis group 3 strain Rhs1AP.</title>
        <authorList>
            <person name="Cubeta M.A."/>
            <person name="Thomas E."/>
            <person name="Dean R.A."/>
            <person name="Jabaji S."/>
            <person name="Neate S.M."/>
            <person name="Tavantzis S."/>
            <person name="Toda T."/>
            <person name="Vilgalys R."/>
            <person name="Bharathan N."/>
            <person name="Fedorova-Abrams N."/>
            <person name="Pakala S.B."/>
            <person name="Pakala S.M."/>
            <person name="Zafar N."/>
            <person name="Joardar V."/>
            <person name="Losada L."/>
            <person name="Nierman W.C."/>
        </authorList>
    </citation>
    <scope>NUCLEOTIDE SEQUENCE [LARGE SCALE GENOMIC DNA]</scope>
    <source>
        <strain evidence="3">AG-3</strain>
    </source>
</reference>
<feature type="compositionally biased region" description="Pro residues" evidence="1">
    <location>
        <begin position="898"/>
        <end position="912"/>
    </location>
</feature>
<feature type="compositionally biased region" description="Polar residues" evidence="1">
    <location>
        <begin position="35"/>
        <end position="54"/>
    </location>
</feature>